<feature type="compositionally biased region" description="Polar residues" evidence="1">
    <location>
        <begin position="1011"/>
        <end position="1036"/>
    </location>
</feature>
<feature type="compositionally biased region" description="Polar residues" evidence="1">
    <location>
        <begin position="806"/>
        <end position="815"/>
    </location>
</feature>
<feature type="region of interest" description="Disordered" evidence="1">
    <location>
        <begin position="392"/>
        <end position="478"/>
    </location>
</feature>
<comment type="caution">
    <text evidence="3">The sequence shown here is derived from an EMBL/GenBank/DDBJ whole genome shotgun (WGS) entry which is preliminary data.</text>
</comment>
<keyword evidence="2" id="KW-1133">Transmembrane helix</keyword>
<feature type="compositionally biased region" description="Basic residues" evidence="1">
    <location>
        <begin position="426"/>
        <end position="439"/>
    </location>
</feature>
<feature type="compositionally biased region" description="Basic and acidic residues" evidence="1">
    <location>
        <begin position="467"/>
        <end position="477"/>
    </location>
</feature>
<feature type="transmembrane region" description="Helical" evidence="2">
    <location>
        <begin position="288"/>
        <end position="311"/>
    </location>
</feature>
<feature type="compositionally biased region" description="Low complexity" evidence="1">
    <location>
        <begin position="791"/>
        <end position="804"/>
    </location>
</feature>
<dbReference type="Gene3D" id="2.60.120.260">
    <property type="entry name" value="Galactose-binding domain-like"/>
    <property type="match status" value="2"/>
</dbReference>
<gene>
    <name evidence="3" type="ORF">BDZ94DRAFT_1185936</name>
</gene>
<feature type="compositionally biased region" description="Polar residues" evidence="1">
    <location>
        <begin position="648"/>
        <end position="659"/>
    </location>
</feature>
<name>A0A9P5YF67_9AGAR</name>
<protein>
    <recommendedName>
        <fullName evidence="5">Transmembrane protein</fullName>
    </recommendedName>
</protein>
<evidence type="ECO:0000313" key="3">
    <source>
        <dbReference type="EMBL" id="KAF9467426.1"/>
    </source>
</evidence>
<feature type="compositionally biased region" description="Polar residues" evidence="1">
    <location>
        <begin position="524"/>
        <end position="537"/>
    </location>
</feature>
<dbReference type="EMBL" id="MU150237">
    <property type="protein sequence ID" value="KAF9467426.1"/>
    <property type="molecule type" value="Genomic_DNA"/>
</dbReference>
<evidence type="ECO:0000313" key="4">
    <source>
        <dbReference type="Proteomes" id="UP000807353"/>
    </source>
</evidence>
<evidence type="ECO:0008006" key="5">
    <source>
        <dbReference type="Google" id="ProtNLM"/>
    </source>
</evidence>
<proteinExistence type="predicted"/>
<reference evidence="3" key="1">
    <citation type="submission" date="2020-11" db="EMBL/GenBank/DDBJ databases">
        <authorList>
            <consortium name="DOE Joint Genome Institute"/>
            <person name="Ahrendt S."/>
            <person name="Riley R."/>
            <person name="Andreopoulos W."/>
            <person name="Labutti K."/>
            <person name="Pangilinan J."/>
            <person name="Ruiz-Duenas F.J."/>
            <person name="Barrasa J.M."/>
            <person name="Sanchez-Garcia M."/>
            <person name="Camarero S."/>
            <person name="Miyauchi S."/>
            <person name="Serrano A."/>
            <person name="Linde D."/>
            <person name="Babiker R."/>
            <person name="Drula E."/>
            <person name="Ayuso-Fernandez I."/>
            <person name="Pacheco R."/>
            <person name="Padilla G."/>
            <person name="Ferreira P."/>
            <person name="Barriuso J."/>
            <person name="Kellner H."/>
            <person name="Castanera R."/>
            <person name="Alfaro M."/>
            <person name="Ramirez L."/>
            <person name="Pisabarro A.G."/>
            <person name="Kuo A."/>
            <person name="Tritt A."/>
            <person name="Lipzen A."/>
            <person name="He G."/>
            <person name="Yan M."/>
            <person name="Ng V."/>
            <person name="Cullen D."/>
            <person name="Martin F."/>
            <person name="Rosso M.-N."/>
            <person name="Henrissat B."/>
            <person name="Hibbett D."/>
            <person name="Martinez A.T."/>
            <person name="Grigoriev I.V."/>
        </authorList>
    </citation>
    <scope>NUCLEOTIDE SEQUENCE</scope>
    <source>
        <strain evidence="3">CBS 247.69</strain>
    </source>
</reference>
<feature type="compositionally biased region" description="Low complexity" evidence="1">
    <location>
        <begin position="964"/>
        <end position="973"/>
    </location>
</feature>
<evidence type="ECO:0000256" key="1">
    <source>
        <dbReference type="SAM" id="MobiDB-lite"/>
    </source>
</evidence>
<keyword evidence="2" id="KW-0812">Transmembrane</keyword>
<organism evidence="3 4">
    <name type="scientific">Collybia nuda</name>
    <dbReference type="NCBI Taxonomy" id="64659"/>
    <lineage>
        <taxon>Eukaryota</taxon>
        <taxon>Fungi</taxon>
        <taxon>Dikarya</taxon>
        <taxon>Basidiomycota</taxon>
        <taxon>Agaricomycotina</taxon>
        <taxon>Agaricomycetes</taxon>
        <taxon>Agaricomycetidae</taxon>
        <taxon>Agaricales</taxon>
        <taxon>Tricholomatineae</taxon>
        <taxon>Clitocybaceae</taxon>
        <taxon>Collybia</taxon>
    </lineage>
</organism>
<feature type="region of interest" description="Disordered" evidence="1">
    <location>
        <begin position="710"/>
        <end position="1050"/>
    </location>
</feature>
<feature type="region of interest" description="Disordered" evidence="1">
    <location>
        <begin position="609"/>
        <end position="695"/>
    </location>
</feature>
<evidence type="ECO:0000256" key="2">
    <source>
        <dbReference type="SAM" id="Phobius"/>
    </source>
</evidence>
<sequence length="1050" mass="113944">MEEKVTLSIDDTSPSITYRPIGDTFTTPNLTAGWNPFYNVSGYNNAQNTIGNGTSYHVTSREGASIYLGWTGTGIQLFGRTSGNAQYSIMLDGQLDSSLGSEETQGLLASFIDLPYKEHNISLTTTTGGLDALVYFDAALVVTASPTGSLLSLKDDNILFSGNWSVQTSGNTRFHESITQGDRARTEFQGTSFLLHGVTSPESGRYSVTLDNITTILSGKASFQRDDSLLYFATGLDLGINHVVEVVNLEDSRLSLKLEGFGVFSNSSTPKPVASLSQDRTVPQNGTIAAFVLAGILIFFIITGTLFYFFVFRPRKQRSKRAKLERQEARRKQREAGEVLNIGQEAVGDVEMASLEATPGHQSTGGRSGFARWKREVEGGLGGLGIGIVFRNSDSTQGQGRGHSRFDSRGEPLSTKSSMFTISSKHSSKKSKGKGKKKYGMRDASDSQSSPSFTVELPTRSPSSIDSQKDKDKDIDGHYSLSSGLTSLSYMSTPVRLDPPSYTILGSDGHHNPSPLHSEPKSFYHSSSPTNNHSRSGSEGLLLNHGAPSLGSPSEEVGRRYEPFVSNMPQSDTTIRPIRSFTDDRGSVHYSSDETKSVLGFSATQAALRGLSPRTESISPKTRDDETQREEKIRPPLPPLPSIPSLSQTVQASSIQQRIMDSPSKWEEEEDNAALEATTSKARENHTKFLSVRATSPFRIDFTRPALPIPHHKRASTRASASFVRFEDDTEEVSTTKGKEKVTEQQAPPPSPPPLEGPQDAPKKRSMFRLSPPSGPRPSIAASSRHGRTESSSFLDFSSSSDTSYRTHSIATSTSHSERDRTSAIPPMPNLPKSRWSNTLTQSTDLSRSGTRATDISRTTHTTDLSRSDSTGESLQPLSPASAPRSVFSGTFPYPVSLPPSPHHPEGHKRTPSPPKWQSPEHPRNDSIDQPSIHPFENMASPTDSVPMSVTELKFRHSHSTGYSQSDSNSNSSVLPPHPPLPGRDAEGSEVGTPGLSTPQYIVQRVLGHTPSGSMSSPGFTTTGPNSRSDSPSTVLLRNDKSTTKNSPTR</sequence>
<dbReference type="OrthoDB" id="2576334at2759"/>
<dbReference type="AlphaFoldDB" id="A0A9P5YF67"/>
<keyword evidence="2" id="KW-0472">Membrane</keyword>
<dbReference type="Proteomes" id="UP000807353">
    <property type="component" value="Unassembled WGS sequence"/>
</dbReference>
<feature type="compositionally biased region" description="Pro residues" evidence="1">
    <location>
        <begin position="747"/>
        <end position="756"/>
    </location>
</feature>
<feature type="compositionally biased region" description="Basic and acidic residues" evidence="1">
    <location>
        <begin position="621"/>
        <end position="634"/>
    </location>
</feature>
<feature type="compositionally biased region" description="Polar residues" evidence="1">
    <location>
        <begin position="835"/>
        <end position="879"/>
    </location>
</feature>
<accession>A0A9P5YF67</accession>
<keyword evidence="4" id="KW-1185">Reference proteome</keyword>
<feature type="region of interest" description="Disordered" evidence="1">
    <location>
        <begin position="501"/>
        <end position="557"/>
    </location>
</feature>